<organism evidence="3 4">
    <name type="scientific">Streptomyces taklimakanensis</name>
    <dbReference type="NCBI Taxonomy" id="2569853"/>
    <lineage>
        <taxon>Bacteria</taxon>
        <taxon>Bacillati</taxon>
        <taxon>Actinomycetota</taxon>
        <taxon>Actinomycetes</taxon>
        <taxon>Kitasatosporales</taxon>
        <taxon>Streptomycetaceae</taxon>
        <taxon>Streptomyces</taxon>
    </lineage>
</organism>
<comment type="similarity">
    <text evidence="1">Belongs to the thioesterase family.</text>
</comment>
<gene>
    <name evidence="3" type="ORF">F0L17_25740</name>
</gene>
<dbReference type="AlphaFoldDB" id="A0A6G2BKL8"/>
<dbReference type="InterPro" id="IPR029058">
    <property type="entry name" value="AB_hydrolase_fold"/>
</dbReference>
<accession>A0A6G2BKL8</accession>
<name>A0A6G2BKL8_9ACTN</name>
<evidence type="ECO:0000313" key="4">
    <source>
        <dbReference type="Proteomes" id="UP000473014"/>
    </source>
</evidence>
<evidence type="ECO:0000256" key="1">
    <source>
        <dbReference type="ARBA" id="ARBA00007169"/>
    </source>
</evidence>
<dbReference type="PANTHER" id="PTHR11487">
    <property type="entry name" value="THIOESTERASE"/>
    <property type="match status" value="1"/>
</dbReference>
<sequence length="266" mass="29787">MTRTVPVTPYDGTRPATALSPWTAAAVRRPGAEVRLYCLPFLGGSADFFLPLVPELPDWVEPCPVELPGHGRRLREPAVRDVPELARRLAEEVDRDAAGRPFAFFGHCGGGLLAFEATRHLRRRGLPRPVLLGVSATPPPHEWHLLTAELRTRPLHRLMPLLRELAGQRALHASGANAVLKREVSVYLRYRYREEAPLDCPISVFGGRQDPVVPQEATRTWSELSGGRVRHRVYPGRHFYIDDRWPEVAQNLARDLRGALGPARLP</sequence>
<dbReference type="Proteomes" id="UP000473014">
    <property type="component" value="Unassembled WGS sequence"/>
</dbReference>
<proteinExistence type="inferred from homology"/>
<comment type="caution">
    <text evidence="3">The sequence shown here is derived from an EMBL/GenBank/DDBJ whole genome shotgun (WGS) entry which is preliminary data.</text>
</comment>
<dbReference type="GO" id="GO:0016787">
    <property type="term" value="F:hydrolase activity"/>
    <property type="evidence" value="ECO:0007669"/>
    <property type="project" value="UniProtKB-KW"/>
</dbReference>
<dbReference type="SUPFAM" id="SSF53474">
    <property type="entry name" value="alpha/beta-Hydrolases"/>
    <property type="match status" value="1"/>
</dbReference>
<dbReference type="GO" id="GO:0008610">
    <property type="term" value="P:lipid biosynthetic process"/>
    <property type="evidence" value="ECO:0007669"/>
    <property type="project" value="TreeGrafter"/>
</dbReference>
<dbReference type="EMBL" id="WIXO01000001">
    <property type="protein sequence ID" value="MTE22442.1"/>
    <property type="molecule type" value="Genomic_DNA"/>
</dbReference>
<dbReference type="InterPro" id="IPR012223">
    <property type="entry name" value="TEII"/>
</dbReference>
<dbReference type="InterPro" id="IPR001031">
    <property type="entry name" value="Thioesterase"/>
</dbReference>
<dbReference type="Pfam" id="PF00975">
    <property type="entry name" value="Thioesterase"/>
    <property type="match status" value="1"/>
</dbReference>
<dbReference type="PANTHER" id="PTHR11487:SF0">
    <property type="entry name" value="S-ACYL FATTY ACID SYNTHASE THIOESTERASE, MEDIUM CHAIN"/>
    <property type="match status" value="1"/>
</dbReference>
<evidence type="ECO:0000313" key="3">
    <source>
        <dbReference type="EMBL" id="MTE22442.1"/>
    </source>
</evidence>
<reference evidence="3 4" key="1">
    <citation type="submission" date="2019-11" db="EMBL/GenBank/DDBJ databases">
        <authorList>
            <person name="Yuan L."/>
        </authorList>
    </citation>
    <scope>NUCLEOTIDE SEQUENCE [LARGE SCALE GENOMIC DNA]</scope>
    <source>
        <strain evidence="3 4">TRM43335</strain>
    </source>
</reference>
<keyword evidence="4" id="KW-1185">Reference proteome</keyword>
<keyword evidence="3" id="KW-0378">Hydrolase</keyword>
<evidence type="ECO:0000259" key="2">
    <source>
        <dbReference type="Pfam" id="PF00975"/>
    </source>
</evidence>
<protein>
    <submittedName>
        <fullName evidence="3">Alpha/beta fold hydrolase</fullName>
    </submittedName>
</protein>
<feature type="domain" description="Thioesterase" evidence="2">
    <location>
        <begin position="35"/>
        <end position="254"/>
    </location>
</feature>
<dbReference type="Gene3D" id="3.40.50.1820">
    <property type="entry name" value="alpha/beta hydrolase"/>
    <property type="match status" value="1"/>
</dbReference>